<sequence length="491" mass="55000">MENIPEVVLGIAAVSRDCFPMSLSENRRKLAAKAYREKYGEIFECETCIENELDMKKALEELKKAGCNALVVYLGNFGPETAETLLAKEFDGPVMFAAAAEETQDKLTDDRGDAYCGMLNASYNLKLRNVKAYIPEYAVGTAGEVADMIHEFVPVARAVIGVRNLKIISFGPRPQDFLACNAPIKQLYNLGVEIEENSELDLFESFKAHEGDERIPDVVKDMEKELGEGNKKPQILPKLAQYELTLLDWIDKHRGSRKYVAIAGKCWPAFQTQFGFVPCYVNSRLTAKGIPVSCEVDIYGALSEFIGTAVSGDIVTLLDINNTVPDDMYETEIKDNYEYSRRDVFMGFHCGNTASEKLSFCEMKNQLIMTRTLPEESTQGTLEGDIIPGDITFYRLQSTSDAKLRAYIAQGEVLPVRTRSFGGIGVFAIPEMGRFYRHILIEKNFPHHGAVAFGHFGKLLFEVFKYLGVEQTELDFNQPKGMLYPSENPFA</sequence>
<evidence type="ECO:0000256" key="1">
    <source>
        <dbReference type="ARBA" id="ARBA00023235"/>
    </source>
</evidence>
<evidence type="ECO:0000256" key="2">
    <source>
        <dbReference type="ARBA" id="ARBA00023277"/>
    </source>
</evidence>
<dbReference type="PANTHER" id="PTHR36120">
    <property type="entry name" value="FUCOSE ISOMERASE"/>
    <property type="match status" value="1"/>
</dbReference>
<keyword evidence="2" id="KW-0119">Carbohydrate metabolism</keyword>
<gene>
    <name evidence="4" type="ORF">ACLFYP115_03108</name>
</gene>
<feature type="domain" description="L-fucose isomerase C-terminal" evidence="3">
    <location>
        <begin position="348"/>
        <end position="470"/>
    </location>
</feature>
<dbReference type="GO" id="GO:0008736">
    <property type="term" value="F:L-fucose isomerase activity"/>
    <property type="evidence" value="ECO:0007669"/>
    <property type="project" value="InterPro"/>
</dbReference>
<dbReference type="RefSeq" id="WP_006565398.1">
    <property type="nucleotide sequence ID" value="NZ_CACRSQ010000010.1"/>
</dbReference>
<name>A0A6N2W8R5_9FIRM</name>
<dbReference type="InterPro" id="IPR015888">
    <property type="entry name" value="Fuc_isomerase_C"/>
</dbReference>
<proteinExistence type="predicted"/>
<organism evidence="4">
    <name type="scientific">Anaerostipes caccae</name>
    <dbReference type="NCBI Taxonomy" id="105841"/>
    <lineage>
        <taxon>Bacteria</taxon>
        <taxon>Bacillati</taxon>
        <taxon>Bacillota</taxon>
        <taxon>Clostridia</taxon>
        <taxon>Lachnospirales</taxon>
        <taxon>Lachnospiraceae</taxon>
        <taxon>Anaerostipes</taxon>
    </lineage>
</organism>
<dbReference type="AlphaFoldDB" id="A0A6N2W8R5"/>
<dbReference type="GO" id="GO:0005737">
    <property type="term" value="C:cytoplasm"/>
    <property type="evidence" value="ECO:0007669"/>
    <property type="project" value="InterPro"/>
</dbReference>
<accession>A0A6N2W8R5</accession>
<reference evidence="4" key="1">
    <citation type="submission" date="2019-11" db="EMBL/GenBank/DDBJ databases">
        <authorList>
            <person name="Feng L."/>
        </authorList>
    </citation>
    <scope>NUCLEOTIDE SEQUENCE</scope>
    <source>
        <strain evidence="4">AcaccaeLFYP115</strain>
    </source>
</reference>
<dbReference type="SUPFAM" id="SSF53743">
    <property type="entry name" value="FucI/AraA N-terminal and middle domains"/>
    <property type="match status" value="1"/>
</dbReference>
<evidence type="ECO:0000313" key="4">
    <source>
        <dbReference type="EMBL" id="VYT38640.1"/>
    </source>
</evidence>
<keyword evidence="1" id="KW-0413">Isomerase</keyword>
<dbReference type="InterPro" id="IPR009015">
    <property type="entry name" value="Fucose_isomerase_N/cen_sf"/>
</dbReference>
<dbReference type="EMBL" id="CACRSQ010000010">
    <property type="protein sequence ID" value="VYT38640.1"/>
    <property type="molecule type" value="Genomic_DNA"/>
</dbReference>
<protein>
    <recommendedName>
        <fullName evidence="3">L-fucose isomerase C-terminal domain-containing protein</fullName>
    </recommendedName>
</protein>
<dbReference type="PANTHER" id="PTHR36120:SF1">
    <property type="entry name" value="L-FUCOSE ISOMERASE C-TERMINAL DOMAIN-CONTAINING PROTEIN"/>
    <property type="match status" value="1"/>
</dbReference>
<dbReference type="Pfam" id="PF02952">
    <property type="entry name" value="Fucose_iso_C"/>
    <property type="match status" value="1"/>
</dbReference>
<evidence type="ECO:0000259" key="3">
    <source>
        <dbReference type="Pfam" id="PF02952"/>
    </source>
</evidence>
<dbReference type="GO" id="GO:0006004">
    <property type="term" value="P:fucose metabolic process"/>
    <property type="evidence" value="ECO:0007669"/>
    <property type="project" value="InterPro"/>
</dbReference>